<dbReference type="AlphaFoldDB" id="A0A089QDC2"/>
<dbReference type="Gene3D" id="3.90.1310.10">
    <property type="entry name" value="Penicillin-binding protein 2a (Domain 2)"/>
    <property type="match status" value="1"/>
</dbReference>
<dbReference type="Gene3D" id="3.40.710.10">
    <property type="entry name" value="DD-peptidase/beta-lactamase superfamily"/>
    <property type="match status" value="1"/>
</dbReference>
<evidence type="ECO:0000256" key="1">
    <source>
        <dbReference type="ARBA" id="ARBA00004162"/>
    </source>
</evidence>
<dbReference type="Proteomes" id="UP000244552">
    <property type="component" value="Unassembled WGS sequence"/>
</dbReference>
<comment type="subcellular location">
    <subcellularLocation>
        <location evidence="1">Cell membrane</location>
        <topology evidence="1">Single-pass membrane protein</topology>
    </subcellularLocation>
</comment>
<dbReference type="GO" id="GO:0008360">
    <property type="term" value="P:regulation of cell shape"/>
    <property type="evidence" value="ECO:0007669"/>
    <property type="project" value="UniProtKB-KW"/>
</dbReference>
<dbReference type="GO" id="GO:0005886">
    <property type="term" value="C:plasma membrane"/>
    <property type="evidence" value="ECO:0007669"/>
    <property type="project" value="UniProtKB-SubCell"/>
</dbReference>
<keyword evidence="3" id="KW-1003">Cell membrane</keyword>
<dbReference type="Pfam" id="PF03717">
    <property type="entry name" value="PBP_dimer"/>
    <property type="match status" value="1"/>
</dbReference>
<evidence type="ECO:0000313" key="17">
    <source>
        <dbReference type="Proteomes" id="UP000195378"/>
    </source>
</evidence>
<keyword evidence="7 10" id="KW-1133">Transmembrane helix</keyword>
<feature type="domain" description="Penicillin-binding protein transpeptidase" evidence="11">
    <location>
        <begin position="344"/>
        <end position="671"/>
    </location>
</feature>
<reference evidence="15 18" key="3">
    <citation type="journal article" date="2018" name="Genome Announc.">
        <title>Fifty-Six Draft Genome Sequences of 10 Lactobacillus Species from 22 Commercial Dietary Supplements.</title>
        <authorList>
            <person name="Gangiredla J."/>
            <person name="Barnaba T.J."/>
            <person name="Mammel M.K."/>
            <person name="Lacher D.W."/>
            <person name="Elkins C.A."/>
            <person name="Lampel K.A."/>
            <person name="Whitehouse C.A."/>
            <person name="Tartera C."/>
        </authorList>
    </citation>
    <scope>NUCLEOTIDE SEQUENCE [LARGE SCALE GENOMIC DNA]</scope>
    <source>
        <strain evidence="15 18">DS11_12</strain>
    </source>
</reference>
<evidence type="ECO:0000256" key="10">
    <source>
        <dbReference type="SAM" id="Phobius"/>
    </source>
</evidence>
<reference evidence="14 17" key="2">
    <citation type="submission" date="2017-04" db="EMBL/GenBank/DDBJ databases">
        <title>Complete genome sequence of Lactobacillus salivarius ZLS006, a probiotic strain isolated from healthy piglet.</title>
        <authorList>
            <person name="Zhang D."/>
        </authorList>
    </citation>
    <scope>NUCLEOTIDE SEQUENCE [LARGE SCALE GENOMIC DNA]</scope>
    <source>
        <strain evidence="14 17">ZLS006</strain>
    </source>
</reference>
<dbReference type="InterPro" id="IPR001460">
    <property type="entry name" value="PCN-bd_Tpept"/>
</dbReference>
<gene>
    <name evidence="14" type="ORF">B7R82_03675</name>
    <name evidence="15" type="ORF">DBP89_03020</name>
    <name evidence="13" type="ORF">LSJ_1076c</name>
</gene>
<evidence type="ECO:0000256" key="5">
    <source>
        <dbReference type="ARBA" id="ARBA00022960"/>
    </source>
</evidence>
<name>A0A089QDC2_9LACO</name>
<dbReference type="PANTHER" id="PTHR30627:SF2">
    <property type="entry name" value="PEPTIDOGLYCAN D,D-TRANSPEPTIDASE MRDA"/>
    <property type="match status" value="1"/>
</dbReference>
<dbReference type="SUPFAM" id="SSF56601">
    <property type="entry name" value="beta-lactamase/transpeptidase-like"/>
    <property type="match status" value="1"/>
</dbReference>
<dbReference type="EMBL" id="QAGV01000002">
    <property type="protein sequence ID" value="PTR97420.1"/>
    <property type="molecule type" value="Genomic_DNA"/>
</dbReference>
<evidence type="ECO:0000256" key="8">
    <source>
        <dbReference type="ARBA" id="ARBA00023136"/>
    </source>
</evidence>
<evidence type="ECO:0000256" key="2">
    <source>
        <dbReference type="ARBA" id="ARBA00007171"/>
    </source>
</evidence>
<evidence type="ECO:0000313" key="15">
    <source>
        <dbReference type="EMBL" id="PTR97420.1"/>
    </source>
</evidence>
<evidence type="ECO:0000256" key="9">
    <source>
        <dbReference type="ARBA" id="ARBA00023316"/>
    </source>
</evidence>
<dbReference type="InterPro" id="IPR012338">
    <property type="entry name" value="Beta-lactam/transpept-like"/>
</dbReference>
<evidence type="ECO:0000313" key="13">
    <source>
        <dbReference type="EMBL" id="AIR10750.1"/>
    </source>
</evidence>
<dbReference type="RefSeq" id="WP_003700497.1">
    <property type="nucleotide sequence ID" value="NZ_CABMGV010000001.1"/>
</dbReference>
<evidence type="ECO:0000259" key="12">
    <source>
        <dbReference type="Pfam" id="PF03717"/>
    </source>
</evidence>
<evidence type="ECO:0000256" key="4">
    <source>
        <dbReference type="ARBA" id="ARBA00022692"/>
    </source>
</evidence>
<dbReference type="PANTHER" id="PTHR30627">
    <property type="entry name" value="PEPTIDOGLYCAN D,D-TRANSPEPTIDASE"/>
    <property type="match status" value="1"/>
</dbReference>
<proteinExistence type="inferred from homology"/>
<evidence type="ECO:0000256" key="6">
    <source>
        <dbReference type="ARBA" id="ARBA00022984"/>
    </source>
</evidence>
<dbReference type="KEGG" id="lsj:LSJ_1076c"/>
<dbReference type="GO" id="GO:0071555">
    <property type="term" value="P:cell wall organization"/>
    <property type="evidence" value="ECO:0007669"/>
    <property type="project" value="UniProtKB-KW"/>
</dbReference>
<protein>
    <submittedName>
        <fullName evidence="13 15">Penicillin-binding protein</fullName>
    </submittedName>
</protein>
<evidence type="ECO:0000313" key="16">
    <source>
        <dbReference type="Proteomes" id="UP000029488"/>
    </source>
</evidence>
<dbReference type="Gene3D" id="1.10.10.1230">
    <property type="entry name" value="Penicillin-binding protein, N-terminal non-catalytic domain, head sub-domain"/>
    <property type="match status" value="1"/>
</dbReference>
<dbReference type="GO" id="GO:0009252">
    <property type="term" value="P:peptidoglycan biosynthetic process"/>
    <property type="evidence" value="ECO:0007669"/>
    <property type="project" value="UniProtKB-KW"/>
</dbReference>
<evidence type="ECO:0000259" key="11">
    <source>
        <dbReference type="Pfam" id="PF00905"/>
    </source>
</evidence>
<evidence type="ECO:0000256" key="7">
    <source>
        <dbReference type="ARBA" id="ARBA00022989"/>
    </source>
</evidence>
<keyword evidence="4 10" id="KW-0812">Transmembrane</keyword>
<organism evidence="13 16">
    <name type="scientific">Ligilactobacillus salivarius</name>
    <dbReference type="NCBI Taxonomy" id="1624"/>
    <lineage>
        <taxon>Bacteria</taxon>
        <taxon>Bacillati</taxon>
        <taxon>Bacillota</taxon>
        <taxon>Bacilli</taxon>
        <taxon>Lactobacillales</taxon>
        <taxon>Lactobacillaceae</taxon>
        <taxon>Ligilactobacillus</taxon>
    </lineage>
</organism>
<dbReference type="Pfam" id="PF00905">
    <property type="entry name" value="Transpeptidase"/>
    <property type="match status" value="1"/>
</dbReference>
<accession>A0A089QDC2</accession>
<dbReference type="EMBL" id="CP007646">
    <property type="protein sequence ID" value="AIR10750.1"/>
    <property type="molecule type" value="Genomic_DNA"/>
</dbReference>
<dbReference type="GO" id="GO:0008658">
    <property type="term" value="F:penicillin binding"/>
    <property type="evidence" value="ECO:0007669"/>
    <property type="project" value="InterPro"/>
</dbReference>
<feature type="transmembrane region" description="Helical" evidence="10">
    <location>
        <begin position="20"/>
        <end position="44"/>
    </location>
</feature>
<reference evidence="13 16" key="1">
    <citation type="journal article" date="2014" name="BMC Genomics">
        <title>Unusual genome complexity in Lactobacillus salivarius JCM1046.</title>
        <authorList>
            <person name="Raftis E.J."/>
            <person name="Forde B.M."/>
            <person name="Claesson M.J."/>
            <person name="O'Toole P.W."/>
        </authorList>
    </citation>
    <scope>NUCLEOTIDE SEQUENCE [LARGE SCALE GENOMIC DNA]</scope>
    <source>
        <strain evidence="13 16">JCM1046</strain>
    </source>
</reference>
<dbReference type="InterPro" id="IPR005311">
    <property type="entry name" value="PBP_dimer"/>
</dbReference>
<dbReference type="InterPro" id="IPR050515">
    <property type="entry name" value="Beta-lactam/transpept"/>
</dbReference>
<comment type="similarity">
    <text evidence="2">Belongs to the transpeptidase family.</text>
</comment>
<dbReference type="Proteomes" id="UP000195378">
    <property type="component" value="Chromosome"/>
</dbReference>
<dbReference type="EMBL" id="CP020858">
    <property type="protein sequence ID" value="ARU19137.1"/>
    <property type="molecule type" value="Genomic_DNA"/>
</dbReference>
<evidence type="ECO:0000313" key="18">
    <source>
        <dbReference type="Proteomes" id="UP000244552"/>
    </source>
</evidence>
<keyword evidence="9" id="KW-0961">Cell wall biogenesis/degradation</keyword>
<keyword evidence="6" id="KW-0573">Peptidoglycan synthesis</keyword>
<sequence>MKFLRSSRRNRRNSNQNSLIPFRLNFLFVIVFLLFAALIAQLAYLQIVNGQKFSSEAANNDTYTETTNVQRGMMYDSTGKLIVGNNSSRAITYTKPLGVTNQKMRAIADELVKFVSIKTDSLTSGMKAEYYLANVKNYDAVKKHIKNADSLDSSELNRLMITYVRKHGLVSDMTNKEKEAAIVYNKMSGAYSLSSVYIKTSGVSDTEMAEVGENLSSMPGIKIGTDWTRSYPDGTSIKNLAGTVTTEKQGLPDDSINTFLAQGYSRNDSVGSSYLEKQYQDVLKGTKKTTKVFTQNGKITKEVEQYGGQAGDDVQLTINAKFQQDMQKIMDSAVAGLGGYSNGGYAVAINPHTGGIYGMAGVYRDPNTGKTTVDPAGAINQSITMGSVVKPAMIIGALKSGVITPDNNVLTDMPIKVKDTPVKGSWFNKSGGANVALTASDALMVSSNSYMMQLAMKEAGFKYSYGATLTMPTSIFKKLRNNFNEFGLGVRTGIDLPGEVSGLEGKSTAKYIGSALDLSYGNYDSYTTIQLAQYASILANKGYKIQPHLLQSIRANGKDGKMGAVKYEVKPNITGVIDVPDSYWDIIHSGMYKVVHGTSQYATGTAMKDINPAIAAKTGTAETVYKNTDTITLSAISYAPYDDPQVVVVVAFPNLASDKSSVNMNTLKSIYEAYWKDVQSSDGYKTSK</sequence>
<dbReference type="GO" id="GO:0071972">
    <property type="term" value="F:peptidoglycan L,D-transpeptidase activity"/>
    <property type="evidence" value="ECO:0007669"/>
    <property type="project" value="TreeGrafter"/>
</dbReference>
<evidence type="ECO:0000313" key="14">
    <source>
        <dbReference type="EMBL" id="ARU19137.1"/>
    </source>
</evidence>
<feature type="domain" description="Penicillin-binding protein dimerisation" evidence="12">
    <location>
        <begin position="67"/>
        <end position="303"/>
    </location>
</feature>
<evidence type="ECO:0000256" key="3">
    <source>
        <dbReference type="ARBA" id="ARBA00022475"/>
    </source>
</evidence>
<dbReference type="InterPro" id="IPR036138">
    <property type="entry name" value="PBP_dimer_sf"/>
</dbReference>
<dbReference type="Proteomes" id="UP000029488">
    <property type="component" value="Chromosome"/>
</dbReference>
<dbReference type="SUPFAM" id="SSF56519">
    <property type="entry name" value="Penicillin binding protein dimerisation domain"/>
    <property type="match status" value="1"/>
</dbReference>
<keyword evidence="8 10" id="KW-0472">Membrane</keyword>
<keyword evidence="5" id="KW-0133">Cell shape</keyword>